<name>A0A839HPC6_9GAMM</name>
<dbReference type="Proteomes" id="UP000548632">
    <property type="component" value="Unassembled WGS sequence"/>
</dbReference>
<proteinExistence type="predicted"/>
<keyword evidence="2" id="KW-1185">Reference proteome</keyword>
<evidence type="ECO:0000313" key="1">
    <source>
        <dbReference type="EMBL" id="MBB1127092.1"/>
    </source>
</evidence>
<dbReference type="RefSeq" id="WP_182584716.1">
    <property type="nucleotide sequence ID" value="NZ_JABVCQ010000035.1"/>
</dbReference>
<dbReference type="AlphaFoldDB" id="A0A839HPC6"/>
<organism evidence="1 2">
    <name type="scientific">Thiospirillum jenense</name>
    <dbReference type="NCBI Taxonomy" id="1653858"/>
    <lineage>
        <taxon>Bacteria</taxon>
        <taxon>Pseudomonadati</taxon>
        <taxon>Pseudomonadota</taxon>
        <taxon>Gammaproteobacteria</taxon>
        <taxon>Chromatiales</taxon>
        <taxon>Chromatiaceae</taxon>
        <taxon>Thiospirillum</taxon>
    </lineage>
</organism>
<sequence>MIPGEYSLKEVDSEELQELLAAESEPPPIESESAASAICGRIETLRHHALKQALPTLMLELERTARETLTAEERVIVMRCVKKPVLKAAAGLPKPIKGGDGGGAASITLEQRLLLLMLYNLRKTLHDVDRACTNRFADDDGDRIWVLQQMFRFFSRQIRYGIDWDRPWPPNTWRDLHDLFVYLVVRGMVQLSSDFSVSVFDEDFDAEIEYKRALLLGLTDRLTNRRANSEEFSPLLKRWATETRLQDPNSLVGQTGLIKVEVTCDEPPRLQEGALTESFRGWILRPPESFRDYIDHINFGTTT</sequence>
<comment type="caution">
    <text evidence="1">The sequence shown here is derived from an EMBL/GenBank/DDBJ whole genome shotgun (WGS) entry which is preliminary data.</text>
</comment>
<dbReference type="EMBL" id="JABVCQ010000035">
    <property type="protein sequence ID" value="MBB1127092.1"/>
    <property type="molecule type" value="Genomic_DNA"/>
</dbReference>
<evidence type="ECO:0000313" key="2">
    <source>
        <dbReference type="Proteomes" id="UP000548632"/>
    </source>
</evidence>
<protein>
    <submittedName>
        <fullName evidence="1">Uncharacterized protein</fullName>
    </submittedName>
</protein>
<accession>A0A839HPC6</accession>
<gene>
    <name evidence="1" type="ORF">HUK38_12775</name>
</gene>
<reference evidence="1 2" key="1">
    <citation type="journal article" date="2020" name="Arch. Microbiol.">
        <title>The genome sequence of the giant phototrophic gammaproteobacterium Thiospirillum jenense gives insight into its physiological properties and phylogenetic relationships.</title>
        <authorList>
            <person name="Imhoff J.F."/>
            <person name="Meyer T.E."/>
            <person name="Kyndt J.A."/>
        </authorList>
    </citation>
    <scope>NUCLEOTIDE SEQUENCE [LARGE SCALE GENOMIC DNA]</scope>
    <source>
        <strain evidence="1 2">DSM 216</strain>
    </source>
</reference>